<name>A0A7J6LC92_PEROL</name>
<evidence type="ECO:0000313" key="2">
    <source>
        <dbReference type="EMBL" id="KAF4656731.1"/>
    </source>
</evidence>
<dbReference type="AlphaFoldDB" id="A0A7J6LC92"/>
<accession>A0A7J6LC92</accession>
<feature type="region of interest" description="Disordered" evidence="1">
    <location>
        <begin position="1"/>
        <end position="29"/>
    </location>
</feature>
<comment type="caution">
    <text evidence="2">The sequence shown here is derived from an EMBL/GenBank/DDBJ whole genome shotgun (WGS) entry which is preliminary data.</text>
</comment>
<dbReference type="EMBL" id="JABAHT010000391">
    <property type="protein sequence ID" value="KAF4656731.1"/>
    <property type="molecule type" value="Genomic_DNA"/>
</dbReference>
<evidence type="ECO:0000313" key="3">
    <source>
        <dbReference type="Proteomes" id="UP000570595"/>
    </source>
</evidence>
<sequence>MPNMPPKHQGSSGEDQRSHGSPSLSAADGSTSTCILVTTIDVLAQVYRLDLPSDNVHSSLLVQQSKYWKGPKKVDLSVANPTWDILFNVLCAPHWSHRIRIADTGTVFSMGPRMYNQHKAESNDVHRGNYMEGLVSLAMAQLGDMTSVLLSVILALRIQHENRLVLRNIRQNIAYCRQHNCELNILQDPAEDSDTFAKW</sequence>
<evidence type="ECO:0000256" key="1">
    <source>
        <dbReference type="SAM" id="MobiDB-lite"/>
    </source>
</evidence>
<dbReference type="OrthoDB" id="10667964at2759"/>
<feature type="compositionally biased region" description="Polar residues" evidence="1">
    <location>
        <begin position="9"/>
        <end position="29"/>
    </location>
</feature>
<proteinExistence type="predicted"/>
<dbReference type="Proteomes" id="UP000570595">
    <property type="component" value="Unassembled WGS sequence"/>
</dbReference>
<reference evidence="2 3" key="1">
    <citation type="submission" date="2020-04" db="EMBL/GenBank/DDBJ databases">
        <title>Perkinsus olseni comparative genomics.</title>
        <authorList>
            <person name="Bogema D.R."/>
        </authorList>
    </citation>
    <scope>NUCLEOTIDE SEQUENCE [LARGE SCALE GENOMIC DNA]</scope>
    <source>
        <strain evidence="2">ATCC PRA-179</strain>
    </source>
</reference>
<organism evidence="2 3">
    <name type="scientific">Perkinsus olseni</name>
    <name type="common">Perkinsus atlanticus</name>
    <dbReference type="NCBI Taxonomy" id="32597"/>
    <lineage>
        <taxon>Eukaryota</taxon>
        <taxon>Sar</taxon>
        <taxon>Alveolata</taxon>
        <taxon>Perkinsozoa</taxon>
        <taxon>Perkinsea</taxon>
        <taxon>Perkinsida</taxon>
        <taxon>Perkinsidae</taxon>
        <taxon>Perkinsus</taxon>
    </lineage>
</organism>
<gene>
    <name evidence="2" type="ORF">FOZ61_006721</name>
</gene>
<protein>
    <submittedName>
        <fullName evidence="2">Uncharacterized protein</fullName>
    </submittedName>
</protein>